<proteinExistence type="predicted"/>
<name>A0A917QEL5_9HYPH</name>
<dbReference type="InterPro" id="IPR029063">
    <property type="entry name" value="SAM-dependent_MTases_sf"/>
</dbReference>
<dbReference type="RefSeq" id="WP_280513928.1">
    <property type="nucleotide sequence ID" value="NZ_BMMF01000012.1"/>
</dbReference>
<keyword evidence="2" id="KW-1185">Reference proteome</keyword>
<dbReference type="Pfam" id="PF13489">
    <property type="entry name" value="Methyltransf_23"/>
    <property type="match status" value="1"/>
</dbReference>
<evidence type="ECO:0008006" key="3">
    <source>
        <dbReference type="Google" id="ProtNLM"/>
    </source>
</evidence>
<dbReference type="Gene3D" id="3.40.50.150">
    <property type="entry name" value="Vaccinia Virus protein VP39"/>
    <property type="match status" value="1"/>
</dbReference>
<organism evidence="1 2">
    <name type="scientific">Salinarimonas ramus</name>
    <dbReference type="NCBI Taxonomy" id="690164"/>
    <lineage>
        <taxon>Bacteria</taxon>
        <taxon>Pseudomonadati</taxon>
        <taxon>Pseudomonadota</taxon>
        <taxon>Alphaproteobacteria</taxon>
        <taxon>Hyphomicrobiales</taxon>
        <taxon>Salinarimonadaceae</taxon>
        <taxon>Salinarimonas</taxon>
    </lineage>
</organism>
<protein>
    <recommendedName>
        <fullName evidence="3">Methyltransferase domain-containing protein</fullName>
    </recommendedName>
</protein>
<evidence type="ECO:0000313" key="2">
    <source>
        <dbReference type="Proteomes" id="UP000600449"/>
    </source>
</evidence>
<accession>A0A917QEL5</accession>
<sequence>MTPEPEVAWRRPSLRRLRRFWPEVSRQSLLRCLEYERLADLGLGGKVLDFGGGEQTNYAAIRSRWHAPAADVTYESANIDEGTRPTYVITPETHLPVEDERYDVVLSLNTFEHIYDLQRTLLELHRVTRDGGMLFFVVPFVFRVHGHPDDYHRGTPSFWRRRLQEAGFRIDAVDALFWGPFSTAATVVGLPGPFKLARLRLAMLSDLALAHAARYPVRGPQDAPVLNAPLAYAVRARRVPDRADAHSP</sequence>
<dbReference type="SUPFAM" id="SSF53335">
    <property type="entry name" value="S-adenosyl-L-methionine-dependent methyltransferases"/>
    <property type="match status" value="1"/>
</dbReference>
<reference evidence="1 2" key="1">
    <citation type="journal article" date="2014" name="Int. J. Syst. Evol. Microbiol.">
        <title>Complete genome sequence of Corynebacterium casei LMG S-19264T (=DSM 44701T), isolated from a smear-ripened cheese.</title>
        <authorList>
            <consortium name="US DOE Joint Genome Institute (JGI-PGF)"/>
            <person name="Walter F."/>
            <person name="Albersmeier A."/>
            <person name="Kalinowski J."/>
            <person name="Ruckert C."/>
        </authorList>
    </citation>
    <scope>NUCLEOTIDE SEQUENCE [LARGE SCALE GENOMIC DNA]</scope>
    <source>
        <strain evidence="1 2">CGMCC 1.9161</strain>
    </source>
</reference>
<comment type="caution">
    <text evidence="1">The sequence shown here is derived from an EMBL/GenBank/DDBJ whole genome shotgun (WGS) entry which is preliminary data.</text>
</comment>
<dbReference type="Proteomes" id="UP000600449">
    <property type="component" value="Unassembled WGS sequence"/>
</dbReference>
<evidence type="ECO:0000313" key="1">
    <source>
        <dbReference type="EMBL" id="GGK46997.1"/>
    </source>
</evidence>
<dbReference type="AlphaFoldDB" id="A0A917QEL5"/>
<gene>
    <name evidence="1" type="ORF">GCM10011322_37570</name>
</gene>
<dbReference type="CDD" id="cd02440">
    <property type="entry name" value="AdoMet_MTases"/>
    <property type="match status" value="1"/>
</dbReference>
<dbReference type="EMBL" id="BMMF01000012">
    <property type="protein sequence ID" value="GGK46997.1"/>
    <property type="molecule type" value="Genomic_DNA"/>
</dbReference>